<evidence type="ECO:0000313" key="5">
    <source>
        <dbReference type="Proteomes" id="UP000076502"/>
    </source>
</evidence>
<keyword evidence="1" id="KW-0175">Coiled coil</keyword>
<dbReference type="GO" id="GO:0010165">
    <property type="term" value="P:response to X-ray"/>
    <property type="evidence" value="ECO:0007669"/>
    <property type="project" value="TreeGrafter"/>
</dbReference>
<dbReference type="GO" id="GO:0003677">
    <property type="term" value="F:DNA binding"/>
    <property type="evidence" value="ECO:0007669"/>
    <property type="project" value="InterPro"/>
</dbReference>
<dbReference type="Pfam" id="PF21924">
    <property type="entry name" value="XRCC4_CC"/>
    <property type="match status" value="1"/>
</dbReference>
<dbReference type="SUPFAM" id="SSF58022">
    <property type="entry name" value="XRCC4, C-terminal oligomerization domain"/>
    <property type="match status" value="1"/>
</dbReference>
<dbReference type="EMBL" id="KQ434822">
    <property type="protein sequence ID" value="KZC07185.1"/>
    <property type="molecule type" value="Genomic_DNA"/>
</dbReference>
<dbReference type="PANTHER" id="PTHR28559">
    <property type="entry name" value="DNA REPAIR PROTEIN XRCC4"/>
    <property type="match status" value="1"/>
</dbReference>
<dbReference type="InterPro" id="IPR014751">
    <property type="entry name" value="XRCC4-like_C"/>
</dbReference>
<keyword evidence="5" id="KW-1185">Reference proteome</keyword>
<accession>A0A154P5G7</accession>
<dbReference type="STRING" id="178035.A0A154P5G7"/>
<evidence type="ECO:0000256" key="1">
    <source>
        <dbReference type="SAM" id="Coils"/>
    </source>
</evidence>
<dbReference type="Gene3D" id="1.20.5.370">
    <property type="match status" value="1"/>
</dbReference>
<feature type="region of interest" description="Disordered" evidence="2">
    <location>
        <begin position="273"/>
        <end position="296"/>
    </location>
</feature>
<dbReference type="GO" id="GO:0006303">
    <property type="term" value="P:double-strand break repair via nonhomologous end joining"/>
    <property type="evidence" value="ECO:0007669"/>
    <property type="project" value="TreeGrafter"/>
</dbReference>
<evidence type="ECO:0000313" key="4">
    <source>
        <dbReference type="EMBL" id="KZC07185.1"/>
    </source>
</evidence>
<dbReference type="GO" id="GO:0006310">
    <property type="term" value="P:DNA recombination"/>
    <property type="evidence" value="ECO:0007669"/>
    <property type="project" value="InterPro"/>
</dbReference>
<name>A0A154P5G7_DUFNO</name>
<dbReference type="InterPro" id="IPR010585">
    <property type="entry name" value="DNA_repair_prot_XRCC4"/>
</dbReference>
<feature type="compositionally biased region" description="Polar residues" evidence="2">
    <location>
        <begin position="273"/>
        <end position="283"/>
    </location>
</feature>
<dbReference type="AlphaFoldDB" id="A0A154P5G7"/>
<sequence>MTKIIGRELFNQIDKKYYTLYVEWLESYFKVILLEPTMLPLCGKMDIKEMNYFCKELDQSFEQYVHKTKDILCGKNTEILFLIDDTTLRWKDNMWILGRINLNPISDIKVISESFQQSLKFYQNIQGRLLNKLEEENKNLKDTKAKLTSDIEKIIETKTTMEQDMYKKFILILNSKKRKIREIQNAIKEKHDTKESVFDVCTDESEASDEENKKSKFIDNKNFPAIQRTTVTNQKSSHEAFTNKDCTENTIKVQENCTKREDDCTLAKLGCTSGTKKSRSSLNFIEEESEEELFSQ</sequence>
<dbReference type="InterPro" id="IPR053962">
    <property type="entry name" value="XRCC4_CC"/>
</dbReference>
<feature type="compositionally biased region" description="Acidic residues" evidence="2">
    <location>
        <begin position="285"/>
        <end position="296"/>
    </location>
</feature>
<dbReference type="OrthoDB" id="8064436at2759"/>
<evidence type="ECO:0000256" key="2">
    <source>
        <dbReference type="SAM" id="MobiDB-lite"/>
    </source>
</evidence>
<feature type="domain" description="XRCC4 coiled-coil" evidence="3">
    <location>
        <begin position="108"/>
        <end position="182"/>
    </location>
</feature>
<dbReference type="GO" id="GO:0032807">
    <property type="term" value="C:DNA ligase IV complex"/>
    <property type="evidence" value="ECO:0007669"/>
    <property type="project" value="TreeGrafter"/>
</dbReference>
<gene>
    <name evidence="4" type="ORF">WN55_08567</name>
</gene>
<dbReference type="GO" id="GO:0005958">
    <property type="term" value="C:DNA-dependent protein kinase-DNA ligase 4 complex"/>
    <property type="evidence" value="ECO:0007669"/>
    <property type="project" value="TreeGrafter"/>
</dbReference>
<evidence type="ECO:0000259" key="3">
    <source>
        <dbReference type="Pfam" id="PF21924"/>
    </source>
</evidence>
<dbReference type="Proteomes" id="UP000076502">
    <property type="component" value="Unassembled WGS sequence"/>
</dbReference>
<protein>
    <recommendedName>
        <fullName evidence="3">XRCC4 coiled-coil domain-containing protein</fullName>
    </recommendedName>
</protein>
<reference evidence="4 5" key="1">
    <citation type="submission" date="2015-07" db="EMBL/GenBank/DDBJ databases">
        <title>The genome of Dufourea novaeangliae.</title>
        <authorList>
            <person name="Pan H."/>
            <person name="Kapheim K."/>
        </authorList>
    </citation>
    <scope>NUCLEOTIDE SEQUENCE [LARGE SCALE GENOMIC DNA]</scope>
    <source>
        <strain evidence="4">0120121106</strain>
        <tissue evidence="4">Whole body</tissue>
    </source>
</reference>
<proteinExistence type="predicted"/>
<feature type="coiled-coil region" evidence="1">
    <location>
        <begin position="126"/>
        <end position="193"/>
    </location>
</feature>
<organism evidence="4 5">
    <name type="scientific">Dufourea novaeangliae</name>
    <name type="common">Sweat bee</name>
    <dbReference type="NCBI Taxonomy" id="178035"/>
    <lineage>
        <taxon>Eukaryota</taxon>
        <taxon>Metazoa</taxon>
        <taxon>Ecdysozoa</taxon>
        <taxon>Arthropoda</taxon>
        <taxon>Hexapoda</taxon>
        <taxon>Insecta</taxon>
        <taxon>Pterygota</taxon>
        <taxon>Neoptera</taxon>
        <taxon>Endopterygota</taxon>
        <taxon>Hymenoptera</taxon>
        <taxon>Apocrita</taxon>
        <taxon>Aculeata</taxon>
        <taxon>Apoidea</taxon>
        <taxon>Anthophila</taxon>
        <taxon>Halictidae</taxon>
        <taxon>Rophitinae</taxon>
        <taxon>Dufourea</taxon>
    </lineage>
</organism>
<dbReference type="PANTHER" id="PTHR28559:SF1">
    <property type="entry name" value="DNA REPAIR PROTEIN XRCC4"/>
    <property type="match status" value="1"/>
</dbReference>